<dbReference type="InterPro" id="IPR003738">
    <property type="entry name" value="SRAP"/>
</dbReference>
<evidence type="ECO:0000313" key="10">
    <source>
        <dbReference type="Proteomes" id="UP000294682"/>
    </source>
</evidence>
<dbReference type="Proteomes" id="UP000294682">
    <property type="component" value="Unassembled WGS sequence"/>
</dbReference>
<evidence type="ECO:0000256" key="7">
    <source>
        <dbReference type="ARBA" id="ARBA00023239"/>
    </source>
</evidence>
<dbReference type="Pfam" id="PF02586">
    <property type="entry name" value="SRAP"/>
    <property type="match status" value="1"/>
</dbReference>
<dbReference type="Gene3D" id="3.90.1680.10">
    <property type="entry name" value="SOS response associated peptidase-like"/>
    <property type="match status" value="1"/>
</dbReference>
<keyword evidence="4 8" id="KW-0378">Hydrolase</keyword>
<evidence type="ECO:0000256" key="2">
    <source>
        <dbReference type="ARBA" id="ARBA00022670"/>
    </source>
</evidence>
<dbReference type="EMBL" id="SLUK01000012">
    <property type="protein sequence ID" value="TCL41904.1"/>
    <property type="molecule type" value="Genomic_DNA"/>
</dbReference>
<keyword evidence="6" id="KW-0238">DNA-binding</keyword>
<comment type="caution">
    <text evidence="9">The sequence shown here is derived from an EMBL/GenBank/DDBJ whole genome shotgun (WGS) entry which is preliminary data.</text>
</comment>
<proteinExistence type="inferred from homology"/>
<accession>A0A9X8UI47</accession>
<sequence>MCTRYQFSAEGCRALQRILELARPLPGQSEIKTGDIRPGDLAPVLVGEGAKIAARLMRWGYSNPRGKGLIVNARAESAGERPMFRQSLAVRRCALAASSFYEWDAEKRKYRFSLPGEPLYMAGLYEPGEGEERFVVLTTGANASLLGIHERMPLLLTRESLRPWLLDGSAVKGILASAPPLLRQESDAPEQQTLYCAE</sequence>
<organism evidence="9 10">
    <name type="scientific">Harryflintia acetispora</name>
    <dbReference type="NCBI Taxonomy" id="1849041"/>
    <lineage>
        <taxon>Bacteria</taxon>
        <taxon>Bacillati</taxon>
        <taxon>Bacillota</taxon>
        <taxon>Clostridia</taxon>
        <taxon>Eubacteriales</taxon>
        <taxon>Oscillospiraceae</taxon>
        <taxon>Harryflintia</taxon>
    </lineage>
</organism>
<dbReference type="GO" id="GO:0106300">
    <property type="term" value="P:protein-DNA covalent cross-linking repair"/>
    <property type="evidence" value="ECO:0007669"/>
    <property type="project" value="InterPro"/>
</dbReference>
<dbReference type="AlphaFoldDB" id="A0A9X8UI47"/>
<keyword evidence="2 8" id="KW-0645">Protease</keyword>
<name>A0A9X8UI47_9FIRM</name>
<evidence type="ECO:0000256" key="1">
    <source>
        <dbReference type="ARBA" id="ARBA00008136"/>
    </source>
</evidence>
<dbReference type="RefSeq" id="WP_132085122.1">
    <property type="nucleotide sequence ID" value="NZ_SLUK01000012.1"/>
</dbReference>
<dbReference type="InterPro" id="IPR036590">
    <property type="entry name" value="SRAP-like"/>
</dbReference>
<evidence type="ECO:0000256" key="4">
    <source>
        <dbReference type="ARBA" id="ARBA00022801"/>
    </source>
</evidence>
<reference evidence="9 10" key="1">
    <citation type="submission" date="2019-03" db="EMBL/GenBank/DDBJ databases">
        <title>Genomic Encyclopedia of Type Strains, Phase IV (KMG-IV): sequencing the most valuable type-strain genomes for metagenomic binning, comparative biology and taxonomic classification.</title>
        <authorList>
            <person name="Goeker M."/>
        </authorList>
    </citation>
    <scope>NUCLEOTIDE SEQUENCE [LARGE SCALE GENOMIC DNA]</scope>
    <source>
        <strain evidence="9 10">DSM 100433</strain>
    </source>
</reference>
<dbReference type="EC" id="3.4.-.-" evidence="8"/>
<evidence type="ECO:0000256" key="3">
    <source>
        <dbReference type="ARBA" id="ARBA00022763"/>
    </source>
</evidence>
<dbReference type="GO" id="GO:0006508">
    <property type="term" value="P:proteolysis"/>
    <property type="evidence" value="ECO:0007669"/>
    <property type="project" value="UniProtKB-KW"/>
</dbReference>
<keyword evidence="5" id="KW-0190">Covalent protein-DNA linkage</keyword>
<dbReference type="PANTHER" id="PTHR13604">
    <property type="entry name" value="DC12-RELATED"/>
    <property type="match status" value="1"/>
</dbReference>
<dbReference type="SUPFAM" id="SSF143081">
    <property type="entry name" value="BB1717-like"/>
    <property type="match status" value="1"/>
</dbReference>
<dbReference type="GO" id="GO:0016829">
    <property type="term" value="F:lyase activity"/>
    <property type="evidence" value="ECO:0007669"/>
    <property type="project" value="UniProtKB-KW"/>
</dbReference>
<evidence type="ECO:0000256" key="8">
    <source>
        <dbReference type="RuleBase" id="RU364100"/>
    </source>
</evidence>
<evidence type="ECO:0000313" key="9">
    <source>
        <dbReference type="EMBL" id="TCL41904.1"/>
    </source>
</evidence>
<dbReference type="PANTHER" id="PTHR13604:SF0">
    <property type="entry name" value="ABASIC SITE PROCESSING PROTEIN HMCES"/>
    <property type="match status" value="1"/>
</dbReference>
<evidence type="ECO:0000256" key="6">
    <source>
        <dbReference type="ARBA" id="ARBA00023125"/>
    </source>
</evidence>
<protein>
    <recommendedName>
        <fullName evidence="8">Abasic site processing protein</fullName>
        <ecNumber evidence="8">3.4.-.-</ecNumber>
    </recommendedName>
</protein>
<comment type="similarity">
    <text evidence="1 8">Belongs to the SOS response-associated peptidase family.</text>
</comment>
<dbReference type="GO" id="GO:0008233">
    <property type="term" value="F:peptidase activity"/>
    <property type="evidence" value="ECO:0007669"/>
    <property type="project" value="UniProtKB-KW"/>
</dbReference>
<gene>
    <name evidence="9" type="ORF">EDD78_11274</name>
</gene>
<keyword evidence="7" id="KW-0456">Lyase</keyword>
<keyword evidence="10" id="KW-1185">Reference proteome</keyword>
<keyword evidence="3" id="KW-0227">DNA damage</keyword>
<dbReference type="GO" id="GO:0003697">
    <property type="term" value="F:single-stranded DNA binding"/>
    <property type="evidence" value="ECO:0007669"/>
    <property type="project" value="InterPro"/>
</dbReference>
<evidence type="ECO:0000256" key="5">
    <source>
        <dbReference type="ARBA" id="ARBA00023124"/>
    </source>
</evidence>